<accession>A0AAV9RUQ2</accession>
<dbReference type="EMBL" id="JAHHUM010001381">
    <property type="protein sequence ID" value="KAK5612549.1"/>
    <property type="molecule type" value="Genomic_DNA"/>
</dbReference>
<proteinExistence type="predicted"/>
<evidence type="ECO:0000313" key="1">
    <source>
        <dbReference type="EMBL" id="KAK5612549.1"/>
    </source>
</evidence>
<dbReference type="AlphaFoldDB" id="A0AAV9RUQ2"/>
<gene>
    <name evidence="1" type="ORF">CRENBAI_011964</name>
</gene>
<dbReference type="Proteomes" id="UP001311232">
    <property type="component" value="Unassembled WGS sequence"/>
</dbReference>
<keyword evidence="2" id="KW-1185">Reference proteome</keyword>
<protein>
    <submittedName>
        <fullName evidence="1">Uncharacterized protein</fullName>
    </submittedName>
</protein>
<reference evidence="1 2" key="1">
    <citation type="submission" date="2021-06" db="EMBL/GenBank/DDBJ databases">
        <authorList>
            <person name="Palmer J.M."/>
        </authorList>
    </citation>
    <scope>NUCLEOTIDE SEQUENCE [LARGE SCALE GENOMIC DNA]</scope>
    <source>
        <strain evidence="1 2">MEX-2019</strain>
        <tissue evidence="1">Muscle</tissue>
    </source>
</reference>
<feature type="non-terminal residue" evidence="1">
    <location>
        <position position="1"/>
    </location>
</feature>
<comment type="caution">
    <text evidence="1">The sequence shown here is derived from an EMBL/GenBank/DDBJ whole genome shotgun (WGS) entry which is preliminary data.</text>
</comment>
<evidence type="ECO:0000313" key="2">
    <source>
        <dbReference type="Proteomes" id="UP001311232"/>
    </source>
</evidence>
<feature type="non-terminal residue" evidence="1">
    <location>
        <position position="54"/>
    </location>
</feature>
<organism evidence="1 2">
    <name type="scientific">Crenichthys baileyi</name>
    <name type="common">White River springfish</name>
    <dbReference type="NCBI Taxonomy" id="28760"/>
    <lineage>
        <taxon>Eukaryota</taxon>
        <taxon>Metazoa</taxon>
        <taxon>Chordata</taxon>
        <taxon>Craniata</taxon>
        <taxon>Vertebrata</taxon>
        <taxon>Euteleostomi</taxon>
        <taxon>Actinopterygii</taxon>
        <taxon>Neopterygii</taxon>
        <taxon>Teleostei</taxon>
        <taxon>Neoteleostei</taxon>
        <taxon>Acanthomorphata</taxon>
        <taxon>Ovalentaria</taxon>
        <taxon>Atherinomorphae</taxon>
        <taxon>Cyprinodontiformes</taxon>
        <taxon>Goodeidae</taxon>
        <taxon>Crenichthys</taxon>
    </lineage>
</organism>
<sequence>RLPRTFPGWLSPPLFPLVDLFPPRSSLQRDGPLMLLQSPEQHAKEEVEEMEEVE</sequence>
<name>A0AAV9RUQ2_9TELE</name>